<name>A0A4S5EUR0_9ACTN</name>
<dbReference type="Proteomes" id="UP000305282">
    <property type="component" value="Unassembled WGS sequence"/>
</dbReference>
<dbReference type="AlphaFoldDB" id="A0A4S5EUR0"/>
<feature type="domain" description="N-acetyltransferase" evidence="2">
    <location>
        <begin position="3"/>
        <end position="166"/>
    </location>
</feature>
<dbReference type="RefSeq" id="WP_136446613.1">
    <property type="nucleotide sequence ID" value="NZ_SSXH01000018.1"/>
</dbReference>
<keyword evidence="4" id="KW-1185">Reference proteome</keyword>
<evidence type="ECO:0000256" key="1">
    <source>
        <dbReference type="SAM" id="MobiDB-lite"/>
    </source>
</evidence>
<evidence type="ECO:0000313" key="4">
    <source>
        <dbReference type="Proteomes" id="UP000305282"/>
    </source>
</evidence>
<accession>A0A4S5EUR0</accession>
<proteinExistence type="predicted"/>
<dbReference type="PROSITE" id="PS51186">
    <property type="entry name" value="GNAT"/>
    <property type="match status" value="1"/>
</dbReference>
<evidence type="ECO:0000259" key="2">
    <source>
        <dbReference type="PROSITE" id="PS51186"/>
    </source>
</evidence>
<protein>
    <submittedName>
        <fullName evidence="3">GNAT family N-acetyltransferase</fullName>
    </submittedName>
</protein>
<dbReference type="OrthoDB" id="4095657at2"/>
<reference evidence="3 4" key="1">
    <citation type="submission" date="2019-04" db="EMBL/GenBank/DDBJ databases">
        <title>Draft genome sequences for three unisolated Alnus-infective Frankia Sp+ strains, AgTrS, AiOr and AvVan, the first sequenced Frankia strains able to sporulate in-planta.</title>
        <authorList>
            <person name="Bethencourt L."/>
            <person name="Vautrin F."/>
            <person name="Taib N."/>
            <person name="Dubost A."/>
            <person name="Castro-Garcia L."/>
            <person name="Imbaud O."/>
            <person name="Abrouk D."/>
            <person name="Fournier P."/>
            <person name="Briolay J."/>
            <person name="Nguyen A."/>
            <person name="Normand P."/>
            <person name="Fernandez M.P."/>
            <person name="Brochier-Armanet C."/>
            <person name="Herrera-Belaroussi A."/>
        </authorList>
    </citation>
    <scope>NUCLEOTIDE SEQUENCE [LARGE SCALE GENOMIC DNA]</scope>
    <source>
        <strain evidence="3 4">AvVan</strain>
    </source>
</reference>
<dbReference type="InterPro" id="IPR016181">
    <property type="entry name" value="Acyl_CoA_acyltransferase"/>
</dbReference>
<dbReference type="SUPFAM" id="SSF55729">
    <property type="entry name" value="Acyl-CoA N-acyltransferases (Nat)"/>
    <property type="match status" value="1"/>
</dbReference>
<dbReference type="Pfam" id="PF00583">
    <property type="entry name" value="Acetyltransf_1"/>
    <property type="match status" value="1"/>
</dbReference>
<feature type="region of interest" description="Disordered" evidence="1">
    <location>
        <begin position="158"/>
        <end position="178"/>
    </location>
</feature>
<dbReference type="CDD" id="cd04301">
    <property type="entry name" value="NAT_SF"/>
    <property type="match status" value="1"/>
</dbReference>
<dbReference type="GO" id="GO:0016747">
    <property type="term" value="F:acyltransferase activity, transferring groups other than amino-acyl groups"/>
    <property type="evidence" value="ECO:0007669"/>
    <property type="project" value="InterPro"/>
</dbReference>
<dbReference type="EMBL" id="SSXH01000018">
    <property type="protein sequence ID" value="THJ76073.1"/>
    <property type="molecule type" value="Genomic_DNA"/>
</dbReference>
<keyword evidence="3" id="KW-0808">Transferase</keyword>
<dbReference type="InterPro" id="IPR000182">
    <property type="entry name" value="GNAT_dom"/>
</dbReference>
<organism evidence="3 4">
    <name type="scientific">Candidatus Frankia alpina</name>
    <dbReference type="NCBI Taxonomy" id="2699483"/>
    <lineage>
        <taxon>Bacteria</taxon>
        <taxon>Bacillati</taxon>
        <taxon>Actinomycetota</taxon>
        <taxon>Actinomycetes</taxon>
        <taxon>Frankiales</taxon>
        <taxon>Frankiaceae</taxon>
        <taxon>Frankia</taxon>
    </lineage>
</organism>
<sequence length="178" mass="19652">MTYRIRRAGLADVPVVLDLVTGATAWLAMRGSDQWQYSPRVDRIEGSAAAGELWLVDDAVGQPIATVTVDRNADPEFWDENDVPGDALYLHRLVVDRVAAGRHLGVAVLDWASRRAAAAGVRWLRLDAWASNTDLHRYYTDQGWIHVRTLTLPHRGSGALFQRPAGEQTGSGPEIVEK</sequence>
<gene>
    <name evidence="3" type="ORF">E7Y31_01805</name>
</gene>
<comment type="caution">
    <text evidence="3">The sequence shown here is derived from an EMBL/GenBank/DDBJ whole genome shotgun (WGS) entry which is preliminary data.</text>
</comment>
<evidence type="ECO:0000313" key="3">
    <source>
        <dbReference type="EMBL" id="THJ76073.1"/>
    </source>
</evidence>
<dbReference type="Gene3D" id="3.40.630.30">
    <property type="match status" value="1"/>
</dbReference>